<keyword evidence="3" id="KW-1185">Reference proteome</keyword>
<organism evidence="2 3">
    <name type="scientific">Thalassiosira oceanica</name>
    <name type="common">Marine diatom</name>
    <dbReference type="NCBI Taxonomy" id="159749"/>
    <lineage>
        <taxon>Eukaryota</taxon>
        <taxon>Sar</taxon>
        <taxon>Stramenopiles</taxon>
        <taxon>Ochrophyta</taxon>
        <taxon>Bacillariophyta</taxon>
        <taxon>Coscinodiscophyceae</taxon>
        <taxon>Thalassiosirophycidae</taxon>
        <taxon>Thalassiosirales</taxon>
        <taxon>Thalassiosiraceae</taxon>
        <taxon>Thalassiosira</taxon>
    </lineage>
</organism>
<comment type="caution">
    <text evidence="2">The sequence shown here is derived from an EMBL/GenBank/DDBJ whole genome shotgun (WGS) entry which is preliminary data.</text>
</comment>
<evidence type="ECO:0000256" key="1">
    <source>
        <dbReference type="SAM" id="MobiDB-lite"/>
    </source>
</evidence>
<dbReference type="Proteomes" id="UP000266841">
    <property type="component" value="Unassembled WGS sequence"/>
</dbReference>
<feature type="region of interest" description="Disordered" evidence="1">
    <location>
        <begin position="1"/>
        <end position="46"/>
    </location>
</feature>
<proteinExistence type="predicted"/>
<accession>K0SCJ3</accession>
<gene>
    <name evidence="2" type="ORF">THAOC_15506</name>
</gene>
<feature type="non-terminal residue" evidence="2">
    <location>
        <position position="1"/>
    </location>
</feature>
<name>K0SCJ3_THAOC</name>
<evidence type="ECO:0000313" key="2">
    <source>
        <dbReference type="EMBL" id="EJK63818.1"/>
    </source>
</evidence>
<feature type="compositionally biased region" description="Basic and acidic residues" evidence="1">
    <location>
        <begin position="265"/>
        <end position="274"/>
    </location>
</feature>
<sequence length="310" mass="32318">ETCGGGRRQEAYDRPPWGRPRPARPHDDVLPVPLPAGVVSVAGGPGDARGGEGVALHVRQGPAVELVDRRAGAGVREDHELARAGFRGELQVAEVESPLLHFRRTAELPPGVVAAGTWIDQVEGESLCRAFCGSLVVRRGRADSTEFGTGARVNGVSSSAAPGLVSPLHPSTSVASKAKKALSVDRVGSDVTGALVTGALVAGASVSTLAAVGDTVGRGVTALVQGVHDLDRRSSVPLSYLHDYMGNGHFRANHGNDGDEAPSSADRDRREGRGRAGHALELLWPLSRASGVPDEAKKAMNDTSEVSRRR</sequence>
<dbReference type="EMBL" id="AGNL01017998">
    <property type="protein sequence ID" value="EJK63818.1"/>
    <property type="molecule type" value="Genomic_DNA"/>
</dbReference>
<protein>
    <submittedName>
        <fullName evidence="2">Uncharacterized protein</fullName>
    </submittedName>
</protein>
<feature type="compositionally biased region" description="Basic and acidic residues" evidence="1">
    <location>
        <begin position="294"/>
        <end position="310"/>
    </location>
</feature>
<evidence type="ECO:0000313" key="3">
    <source>
        <dbReference type="Proteomes" id="UP000266841"/>
    </source>
</evidence>
<reference evidence="2 3" key="1">
    <citation type="journal article" date="2012" name="Genome Biol.">
        <title>Genome and low-iron response of an oceanic diatom adapted to chronic iron limitation.</title>
        <authorList>
            <person name="Lommer M."/>
            <person name="Specht M."/>
            <person name="Roy A.S."/>
            <person name="Kraemer L."/>
            <person name="Andreson R."/>
            <person name="Gutowska M.A."/>
            <person name="Wolf J."/>
            <person name="Bergner S.V."/>
            <person name="Schilhabel M.B."/>
            <person name="Klostermeier U.C."/>
            <person name="Beiko R.G."/>
            <person name="Rosenstiel P."/>
            <person name="Hippler M."/>
            <person name="Laroche J."/>
        </authorList>
    </citation>
    <scope>NUCLEOTIDE SEQUENCE [LARGE SCALE GENOMIC DNA]</scope>
    <source>
        <strain evidence="2 3">CCMP1005</strain>
    </source>
</reference>
<dbReference type="AlphaFoldDB" id="K0SCJ3"/>
<feature type="region of interest" description="Disordered" evidence="1">
    <location>
        <begin position="291"/>
        <end position="310"/>
    </location>
</feature>
<feature type="region of interest" description="Disordered" evidence="1">
    <location>
        <begin position="251"/>
        <end position="278"/>
    </location>
</feature>